<dbReference type="OrthoDB" id="3780906at2"/>
<organism evidence="1 2">
    <name type="scientific">Nocardioides currus</name>
    <dbReference type="NCBI Taxonomy" id="2133958"/>
    <lineage>
        <taxon>Bacteria</taxon>
        <taxon>Bacillati</taxon>
        <taxon>Actinomycetota</taxon>
        <taxon>Actinomycetes</taxon>
        <taxon>Propionibacteriales</taxon>
        <taxon>Nocardioidaceae</taxon>
        <taxon>Nocardioides</taxon>
    </lineage>
</organism>
<comment type="caution">
    <text evidence="1">The sequence shown here is derived from an EMBL/GenBank/DDBJ whole genome shotgun (WGS) entry which is preliminary data.</text>
</comment>
<gene>
    <name evidence="1" type="ORF">C7S10_19020</name>
</gene>
<dbReference type="RefSeq" id="WP_108346034.1">
    <property type="nucleotide sequence ID" value="NZ_PYXZ01000010.1"/>
</dbReference>
<proteinExistence type="predicted"/>
<keyword evidence="2" id="KW-1185">Reference proteome</keyword>
<sequence length="168" mass="18427">MAIDEQQNDRGANHLAEHWAEQLAVAAKTLARWCYERGVDDRVLRCDTTVLWRAVDQAIGRPTTPAHLERPLWERTAALLRQRRDWDREHHVTPPPTSPCPPCAVAPELCPVHAHPRCRACSGRLHATALAEGFDTHPCCDSGTATAPTDSVHDLLQVLGAMPLAGAG</sequence>
<evidence type="ECO:0000313" key="2">
    <source>
        <dbReference type="Proteomes" id="UP000244867"/>
    </source>
</evidence>
<protein>
    <submittedName>
        <fullName evidence="1">Uncharacterized protein</fullName>
    </submittedName>
</protein>
<dbReference type="Proteomes" id="UP000244867">
    <property type="component" value="Unassembled WGS sequence"/>
</dbReference>
<evidence type="ECO:0000313" key="1">
    <source>
        <dbReference type="EMBL" id="PUA79464.1"/>
    </source>
</evidence>
<dbReference type="AlphaFoldDB" id="A0A2R7YT50"/>
<name>A0A2R7YT50_9ACTN</name>
<reference evidence="1 2" key="1">
    <citation type="submission" date="2018-03" db="EMBL/GenBank/DDBJ databases">
        <authorList>
            <person name="Keele B.F."/>
        </authorList>
    </citation>
    <scope>NUCLEOTIDE SEQUENCE [LARGE SCALE GENOMIC DNA]</scope>
    <source>
        <strain evidence="1 2">IB-3</strain>
    </source>
</reference>
<dbReference type="EMBL" id="PYXZ01000010">
    <property type="protein sequence ID" value="PUA79464.1"/>
    <property type="molecule type" value="Genomic_DNA"/>
</dbReference>
<accession>A0A2R7YT50</accession>